<sequence length="242" mass="25875">MGGLGHYLEAEGIATTSISLIRLHTEKSRPPRALWVPFELGRPLGNPDDAETRLRVLRHALGLLERPGPGPILEDWPEEQPSEAMDWSPPALPWSGNAPADPAAWQAALQADIDALLPRWTARRTAFGRTTVGLSGLSPEKLPAFMAPFAAGAPQGGVSDLKQAAQTLRYAADDLKAFHLEAADDGAAAPPSTVLANWFWDATAAGAFLLHLREVLGSVEHPRLRTVGAGMLVPGTQLARRS</sequence>
<keyword evidence="2" id="KW-1185">Reference proteome</keyword>
<accession>A0ABV7KXA2</accession>
<dbReference type="EMBL" id="JBHRTR010000019">
    <property type="protein sequence ID" value="MFC3226940.1"/>
    <property type="molecule type" value="Genomic_DNA"/>
</dbReference>
<proteinExistence type="predicted"/>
<dbReference type="RefSeq" id="WP_379899097.1">
    <property type="nucleotide sequence ID" value="NZ_JBHRTR010000019.1"/>
</dbReference>
<organism evidence="1 2">
    <name type="scientific">Marinibaculum pumilum</name>
    <dbReference type="NCBI Taxonomy" id="1766165"/>
    <lineage>
        <taxon>Bacteria</taxon>
        <taxon>Pseudomonadati</taxon>
        <taxon>Pseudomonadota</taxon>
        <taxon>Alphaproteobacteria</taxon>
        <taxon>Rhodospirillales</taxon>
        <taxon>Rhodospirillaceae</taxon>
        <taxon>Marinibaculum</taxon>
    </lineage>
</organism>
<evidence type="ECO:0000313" key="1">
    <source>
        <dbReference type="EMBL" id="MFC3226940.1"/>
    </source>
</evidence>
<gene>
    <name evidence="1" type="ORF">ACFOGJ_06855</name>
</gene>
<name>A0ABV7KXA2_9PROT</name>
<reference evidence="2" key="1">
    <citation type="journal article" date="2019" name="Int. J. Syst. Evol. Microbiol.">
        <title>The Global Catalogue of Microorganisms (GCM) 10K type strain sequencing project: providing services to taxonomists for standard genome sequencing and annotation.</title>
        <authorList>
            <consortium name="The Broad Institute Genomics Platform"/>
            <consortium name="The Broad Institute Genome Sequencing Center for Infectious Disease"/>
            <person name="Wu L."/>
            <person name="Ma J."/>
        </authorList>
    </citation>
    <scope>NUCLEOTIDE SEQUENCE [LARGE SCALE GENOMIC DNA]</scope>
    <source>
        <strain evidence="2">KCTC 42964</strain>
    </source>
</reference>
<comment type="caution">
    <text evidence="1">The sequence shown here is derived from an EMBL/GenBank/DDBJ whole genome shotgun (WGS) entry which is preliminary data.</text>
</comment>
<protein>
    <submittedName>
        <fullName evidence="1">Uncharacterized protein</fullName>
    </submittedName>
</protein>
<dbReference type="Proteomes" id="UP001595528">
    <property type="component" value="Unassembled WGS sequence"/>
</dbReference>
<evidence type="ECO:0000313" key="2">
    <source>
        <dbReference type="Proteomes" id="UP001595528"/>
    </source>
</evidence>